<comment type="caution">
    <text evidence="1">The sequence shown here is derived from an EMBL/GenBank/DDBJ whole genome shotgun (WGS) entry which is preliminary data.</text>
</comment>
<dbReference type="RefSeq" id="WP_116186003.1">
    <property type="nucleotide sequence ID" value="NZ_QTJX01000010.1"/>
</dbReference>
<reference evidence="1 2" key="1">
    <citation type="submission" date="2018-08" db="EMBL/GenBank/DDBJ databases">
        <title>Muricauda nanhaiensis sp. nov., isolated from seawater of the South China Sea.</title>
        <authorList>
            <person name="Dang Y."/>
        </authorList>
    </citation>
    <scope>NUCLEOTIDE SEQUENCE [LARGE SCALE GENOMIC DNA]</scope>
    <source>
        <strain evidence="1 2">SM1704</strain>
    </source>
</reference>
<dbReference type="AlphaFoldDB" id="A0A371JKW1"/>
<dbReference type="Proteomes" id="UP000261828">
    <property type="component" value="Unassembled WGS sequence"/>
</dbReference>
<protein>
    <submittedName>
        <fullName evidence="1">Uncharacterized protein</fullName>
    </submittedName>
</protein>
<name>A0A371JKW1_9FLAO</name>
<keyword evidence="2" id="KW-1185">Reference proteome</keyword>
<gene>
    <name evidence="1" type="ORF">DX873_18595</name>
</gene>
<accession>A0A371JKW1</accession>
<proteinExistence type="predicted"/>
<sequence>MLIDRIYRKVQSFLNTETRGTLAPNRFNEFLHNAIQSRTEEYFYDVNRALNRQNRGLQGNYLQNVPDRILEKVQHYSVTATLAYDTDSTRTLPNDLKYIDTVEYTDGTVLEGCKNRREFNILKSQANGQFPIYMKSADLLWVSPTTNGLMTITYLRNPLIPKWTHQDLGGGQYAFDPTAGDFQDADIHPSEEDEMVRRVLMAAGVNLKEKDVQAFAMTEEQNEFRTDNTN</sequence>
<evidence type="ECO:0000313" key="2">
    <source>
        <dbReference type="Proteomes" id="UP000261828"/>
    </source>
</evidence>
<dbReference type="EMBL" id="QTJX01000010">
    <property type="protein sequence ID" value="RDY57568.1"/>
    <property type="molecule type" value="Genomic_DNA"/>
</dbReference>
<organism evidence="1 2">
    <name type="scientific">Flagellimonas nanhaiensis</name>
    <dbReference type="NCBI Taxonomy" id="2292706"/>
    <lineage>
        <taxon>Bacteria</taxon>
        <taxon>Pseudomonadati</taxon>
        <taxon>Bacteroidota</taxon>
        <taxon>Flavobacteriia</taxon>
        <taxon>Flavobacteriales</taxon>
        <taxon>Flavobacteriaceae</taxon>
        <taxon>Flagellimonas</taxon>
    </lineage>
</organism>
<dbReference type="OrthoDB" id="1453576at2"/>
<evidence type="ECO:0000313" key="1">
    <source>
        <dbReference type="EMBL" id="RDY57568.1"/>
    </source>
</evidence>